<dbReference type="AlphaFoldDB" id="A0A914YA48"/>
<dbReference type="Gene3D" id="3.30.710.10">
    <property type="entry name" value="Potassium Channel Kv1.1, Chain A"/>
    <property type="match status" value="1"/>
</dbReference>
<dbReference type="InterPro" id="IPR011333">
    <property type="entry name" value="SKP1/BTB/POZ_sf"/>
</dbReference>
<dbReference type="Proteomes" id="UP000887577">
    <property type="component" value="Unplaced"/>
</dbReference>
<reference evidence="3" key="1">
    <citation type="submission" date="2022-11" db="UniProtKB">
        <authorList>
            <consortium name="WormBaseParasite"/>
        </authorList>
    </citation>
    <scope>IDENTIFICATION</scope>
</reference>
<protein>
    <submittedName>
        <fullName evidence="3">BTB domain-containing protein</fullName>
    </submittedName>
</protein>
<evidence type="ECO:0000313" key="3">
    <source>
        <dbReference type="WBParaSite" id="PSU_v2.g14392.t1"/>
    </source>
</evidence>
<dbReference type="SUPFAM" id="SSF54695">
    <property type="entry name" value="POZ domain"/>
    <property type="match status" value="1"/>
</dbReference>
<dbReference type="WBParaSite" id="PSU_v2.g14392.t1">
    <property type="protein sequence ID" value="PSU_v2.g14392.t1"/>
    <property type="gene ID" value="PSU_v2.g14392"/>
</dbReference>
<name>A0A914YA48_9BILA</name>
<dbReference type="PROSITE" id="PS50097">
    <property type="entry name" value="BTB"/>
    <property type="match status" value="1"/>
</dbReference>
<keyword evidence="2" id="KW-1185">Reference proteome</keyword>
<accession>A0A914YA48</accession>
<sequence length="93" mass="10495">MSNTKYSDVILISSDGIQISTHRCILAKYTEIFQKIIDKAPELPVTINVENYTAEIIEAALNFLYDKSDAIDGKERDVFEFAVEYGIEDITVS</sequence>
<organism evidence="2 3">
    <name type="scientific">Panagrolaimus superbus</name>
    <dbReference type="NCBI Taxonomy" id="310955"/>
    <lineage>
        <taxon>Eukaryota</taxon>
        <taxon>Metazoa</taxon>
        <taxon>Ecdysozoa</taxon>
        <taxon>Nematoda</taxon>
        <taxon>Chromadorea</taxon>
        <taxon>Rhabditida</taxon>
        <taxon>Tylenchina</taxon>
        <taxon>Panagrolaimomorpha</taxon>
        <taxon>Panagrolaimoidea</taxon>
        <taxon>Panagrolaimidae</taxon>
        <taxon>Panagrolaimus</taxon>
    </lineage>
</organism>
<feature type="domain" description="BTB" evidence="1">
    <location>
        <begin position="7"/>
        <end position="73"/>
    </location>
</feature>
<proteinExistence type="predicted"/>
<evidence type="ECO:0000259" key="1">
    <source>
        <dbReference type="PROSITE" id="PS50097"/>
    </source>
</evidence>
<dbReference type="Pfam" id="PF00651">
    <property type="entry name" value="BTB"/>
    <property type="match status" value="1"/>
</dbReference>
<dbReference type="InterPro" id="IPR000210">
    <property type="entry name" value="BTB/POZ_dom"/>
</dbReference>
<evidence type="ECO:0000313" key="2">
    <source>
        <dbReference type="Proteomes" id="UP000887577"/>
    </source>
</evidence>